<gene>
    <name evidence="3" type="ORF">Cantr_07436</name>
</gene>
<name>A0A367Y385_9ASCO</name>
<evidence type="ECO:0000313" key="4">
    <source>
        <dbReference type="Proteomes" id="UP000253472"/>
    </source>
</evidence>
<dbReference type="AlphaFoldDB" id="A0A367Y385"/>
<comment type="caution">
    <text evidence="3">The sequence shown here is derived from an EMBL/GenBank/DDBJ whole genome shotgun (WGS) entry which is preliminary data.</text>
</comment>
<protein>
    <recommendedName>
        <fullName evidence="5">CCHC-type domain-containing protein</fullName>
    </recommendedName>
</protein>
<keyword evidence="4" id="KW-1185">Reference proteome</keyword>
<evidence type="ECO:0000313" key="3">
    <source>
        <dbReference type="EMBL" id="RCK59502.1"/>
    </source>
</evidence>
<reference evidence="3 4" key="1">
    <citation type="submission" date="2018-06" db="EMBL/GenBank/DDBJ databases">
        <title>Whole genome sequencing of Candida tropicalis (genome annotated by CSBL at Korea University).</title>
        <authorList>
            <person name="Ahn J."/>
        </authorList>
    </citation>
    <scope>NUCLEOTIDE SEQUENCE [LARGE SCALE GENOMIC DNA]</scope>
    <source>
        <strain evidence="3 4">ATCC 20962</strain>
    </source>
</reference>
<keyword evidence="1" id="KW-0175">Coiled coil</keyword>
<evidence type="ECO:0008006" key="5">
    <source>
        <dbReference type="Google" id="ProtNLM"/>
    </source>
</evidence>
<feature type="coiled-coil region" evidence="1">
    <location>
        <begin position="3"/>
        <end position="37"/>
    </location>
</feature>
<dbReference type="Proteomes" id="UP000253472">
    <property type="component" value="Unassembled WGS sequence"/>
</dbReference>
<evidence type="ECO:0000256" key="1">
    <source>
        <dbReference type="SAM" id="Coils"/>
    </source>
</evidence>
<dbReference type="GO" id="GO:0003676">
    <property type="term" value="F:nucleic acid binding"/>
    <property type="evidence" value="ECO:0007669"/>
    <property type="project" value="InterPro"/>
</dbReference>
<accession>A0A367Y385</accession>
<dbReference type="Pfam" id="PF16588">
    <property type="entry name" value="zf-C2H2_10"/>
    <property type="match status" value="1"/>
</dbReference>
<sequence>MSIIELLNEIGKLAQIINEKNQELESLRQSYDAKLQIINQYIENLKLSSTSTISDDELIAQISQPIECLKCHHRVWENSQESEFLLIPKSKIERVSKVEDKTPTAQAPAPSHTAPQKLSKNKSKIECSYCKKTGHTRAKCRVRLSTPK</sequence>
<dbReference type="InterPro" id="IPR036875">
    <property type="entry name" value="Znf_CCHC_sf"/>
</dbReference>
<dbReference type="OrthoDB" id="4069967at2759"/>
<evidence type="ECO:0000256" key="2">
    <source>
        <dbReference type="SAM" id="MobiDB-lite"/>
    </source>
</evidence>
<dbReference type="EMBL" id="QLNQ01000027">
    <property type="protein sequence ID" value="RCK59502.1"/>
    <property type="molecule type" value="Genomic_DNA"/>
</dbReference>
<feature type="region of interest" description="Disordered" evidence="2">
    <location>
        <begin position="97"/>
        <end position="122"/>
    </location>
</feature>
<dbReference type="GO" id="GO:0008270">
    <property type="term" value="F:zinc ion binding"/>
    <property type="evidence" value="ECO:0007669"/>
    <property type="project" value="InterPro"/>
</dbReference>
<proteinExistence type="predicted"/>
<organism evidence="3 4">
    <name type="scientific">Candida viswanathii</name>
    <dbReference type="NCBI Taxonomy" id="5486"/>
    <lineage>
        <taxon>Eukaryota</taxon>
        <taxon>Fungi</taxon>
        <taxon>Dikarya</taxon>
        <taxon>Ascomycota</taxon>
        <taxon>Saccharomycotina</taxon>
        <taxon>Pichiomycetes</taxon>
        <taxon>Debaryomycetaceae</taxon>
        <taxon>Candida/Lodderomyces clade</taxon>
        <taxon>Candida</taxon>
    </lineage>
</organism>
<dbReference type="SUPFAM" id="SSF57756">
    <property type="entry name" value="Retrovirus zinc finger-like domains"/>
    <property type="match status" value="1"/>
</dbReference>